<evidence type="ECO:0008006" key="3">
    <source>
        <dbReference type="Google" id="ProtNLM"/>
    </source>
</evidence>
<dbReference type="CDD" id="cd08977">
    <property type="entry name" value="SusD"/>
    <property type="match status" value="1"/>
</dbReference>
<dbReference type="Pfam" id="PF12741">
    <property type="entry name" value="SusD-like"/>
    <property type="match status" value="1"/>
</dbReference>
<reference evidence="1 2" key="1">
    <citation type="submission" date="2010-12" db="EMBL/GenBank/DDBJ databases">
        <authorList>
            <person name="Muzny D."/>
            <person name="Qin X."/>
            <person name="Deng J."/>
            <person name="Jiang H."/>
            <person name="Liu Y."/>
            <person name="Qu J."/>
            <person name="Song X.-Z."/>
            <person name="Zhang L."/>
            <person name="Thornton R."/>
            <person name="Coyle M."/>
            <person name="Francisco L."/>
            <person name="Jackson L."/>
            <person name="Javaid M."/>
            <person name="Korchina V."/>
            <person name="Kovar C."/>
            <person name="Mata R."/>
            <person name="Mathew T."/>
            <person name="Ngo R."/>
            <person name="Nguyen L."/>
            <person name="Nguyen N."/>
            <person name="Okwuonu G."/>
            <person name="Ongeri F."/>
            <person name="Pham C."/>
            <person name="Simmons D."/>
            <person name="Wilczek-Boney K."/>
            <person name="Hale W."/>
            <person name="Jakkamsetti A."/>
            <person name="Pham P."/>
            <person name="Ruth R."/>
            <person name="San Lucas F."/>
            <person name="Warren J."/>
            <person name="Zhang J."/>
            <person name="Zhao Z."/>
            <person name="Zhou C."/>
            <person name="Zhu D."/>
            <person name="Lee S."/>
            <person name="Bess C."/>
            <person name="Blankenburg K."/>
            <person name="Forbes L."/>
            <person name="Fu Q."/>
            <person name="Gubbala S."/>
            <person name="Hirani K."/>
            <person name="Jayaseelan J.C."/>
            <person name="Lara F."/>
            <person name="Munidasa M."/>
            <person name="Palculict T."/>
            <person name="Patil S."/>
            <person name="Pu L.-L."/>
            <person name="Saada N."/>
            <person name="Tang L."/>
            <person name="Weissenberger G."/>
            <person name="Zhu Y."/>
            <person name="Hemphill L."/>
            <person name="Shang Y."/>
            <person name="Youmans B."/>
            <person name="Ayvaz T."/>
            <person name="Ross M."/>
            <person name="Santibanez J."/>
            <person name="Aqrawi P."/>
            <person name="Gross S."/>
            <person name="Joshi V."/>
            <person name="Fowler G."/>
            <person name="Nazareth L."/>
            <person name="Reid J."/>
            <person name="Worley K."/>
            <person name="Petrosino J."/>
            <person name="Highlander S."/>
            <person name="Gibbs R."/>
        </authorList>
    </citation>
    <scope>NUCLEOTIDE SEQUENCE [LARGE SCALE GENOMIC DNA]</scope>
    <source>
        <strain evidence="1 2">DSM 15606</strain>
    </source>
</reference>
<organism evidence="1 2">
    <name type="scientific">Segatella salivae DSM 15606</name>
    <dbReference type="NCBI Taxonomy" id="888832"/>
    <lineage>
        <taxon>Bacteria</taxon>
        <taxon>Pseudomonadati</taxon>
        <taxon>Bacteroidota</taxon>
        <taxon>Bacteroidia</taxon>
        <taxon>Bacteroidales</taxon>
        <taxon>Prevotellaceae</taxon>
        <taxon>Segatella</taxon>
    </lineage>
</organism>
<sequence length="528" mass="58460">MYQDMKHINITLGAGLCALLLTTTISCTNSYEDYNQDPYAVSKEEMQRNAYSLSSALINLESWVIPTDVNANQFTECLCGGSYSGYISDSNPGFAGKNFAQYSPENGWDRVLFVDFIPKLFIYSNQVYNVTEDIVPRSVAQIIKVAGIHRITDAYGPIPYSKVGADGKITAPYDSQENVYNLMFSQLDSAITNLTANRTNDFSPKADHVYGGKVEKWIKFANSLKLRLAIHIAKASPDKAKQMAEEAVNHVIGVFTDNADNAELTISSTNPFYVVMHEYNGVENNHGDSRVGADIISYMNGYNDPRRAAIFTQSTFTNASNGFHGLRSGISIPSQAVSNMYSNYKVATDSKLLWMNAAEVAFLRAEGALRGWNMGGTAQNFYEQGIRLSFEQWGVTGIDSYLSDNSSTPEPYNDPVGLNSYSGSVSTATIAWSNSASEEEKLEKIITQKWLANFPLGQEAWTEYRRTGFPKLMPVVVNNSGGIVNSERGARRLYYPQEERLNNKENNDAALQLLGGPNNMATDVWITK</sequence>
<dbReference type="HOGENOM" id="CLU_025928_2_0_10"/>
<proteinExistence type="predicted"/>
<accession>E6MNR5</accession>
<dbReference type="PROSITE" id="PS51257">
    <property type="entry name" value="PROKAR_LIPOPROTEIN"/>
    <property type="match status" value="1"/>
</dbReference>
<dbReference type="Gene3D" id="1.25.40.390">
    <property type="match status" value="1"/>
</dbReference>
<dbReference type="EMBL" id="AEQO01000111">
    <property type="protein sequence ID" value="EFV04765.1"/>
    <property type="molecule type" value="Genomic_DNA"/>
</dbReference>
<keyword evidence="2" id="KW-1185">Reference proteome</keyword>
<dbReference type="eggNOG" id="COG4198">
    <property type="taxonomic scope" value="Bacteria"/>
</dbReference>
<comment type="caution">
    <text evidence="1">The sequence shown here is derived from an EMBL/GenBank/DDBJ whole genome shotgun (WGS) entry which is preliminary data.</text>
</comment>
<dbReference type="Proteomes" id="UP000003874">
    <property type="component" value="Unassembled WGS sequence"/>
</dbReference>
<dbReference type="AlphaFoldDB" id="E6MNR5"/>
<dbReference type="STRING" id="888832.HMPREF9420_1133"/>
<gene>
    <name evidence="1" type="ORF">HMPREF9420_1133</name>
</gene>
<evidence type="ECO:0000313" key="1">
    <source>
        <dbReference type="EMBL" id="EFV04765.1"/>
    </source>
</evidence>
<name>E6MNR5_9BACT</name>
<dbReference type="InterPro" id="IPR011990">
    <property type="entry name" value="TPR-like_helical_dom_sf"/>
</dbReference>
<evidence type="ECO:0000313" key="2">
    <source>
        <dbReference type="Proteomes" id="UP000003874"/>
    </source>
</evidence>
<dbReference type="InterPro" id="IPR024302">
    <property type="entry name" value="SusD-like"/>
</dbReference>
<protein>
    <recommendedName>
        <fullName evidence="3">Susd and RagB outer membrane lipoprotein</fullName>
    </recommendedName>
</protein>
<dbReference type="SUPFAM" id="SSF48452">
    <property type="entry name" value="TPR-like"/>
    <property type="match status" value="1"/>
</dbReference>